<dbReference type="PROSITE" id="PS51257">
    <property type="entry name" value="PROKAR_LIPOPROTEIN"/>
    <property type="match status" value="1"/>
</dbReference>
<accession>D0LKS4</accession>
<dbReference type="RefSeq" id="WP_012829242.1">
    <property type="nucleotide sequence ID" value="NC_013440.1"/>
</dbReference>
<reference evidence="2 3" key="1">
    <citation type="journal article" date="2010" name="Stand. Genomic Sci.">
        <title>Complete genome sequence of Haliangium ochraceum type strain (SMP-2).</title>
        <authorList>
            <consortium name="US DOE Joint Genome Institute (JGI-PGF)"/>
            <person name="Ivanova N."/>
            <person name="Daum C."/>
            <person name="Lang E."/>
            <person name="Abt B."/>
            <person name="Kopitz M."/>
            <person name="Saunders E."/>
            <person name="Lapidus A."/>
            <person name="Lucas S."/>
            <person name="Glavina Del Rio T."/>
            <person name="Nolan M."/>
            <person name="Tice H."/>
            <person name="Copeland A."/>
            <person name="Cheng J.F."/>
            <person name="Chen F."/>
            <person name="Bruce D."/>
            <person name="Goodwin L."/>
            <person name="Pitluck S."/>
            <person name="Mavromatis K."/>
            <person name="Pati A."/>
            <person name="Mikhailova N."/>
            <person name="Chen A."/>
            <person name="Palaniappan K."/>
            <person name="Land M."/>
            <person name="Hauser L."/>
            <person name="Chang Y.J."/>
            <person name="Jeffries C.D."/>
            <person name="Detter J.C."/>
            <person name="Brettin T."/>
            <person name="Rohde M."/>
            <person name="Goker M."/>
            <person name="Bristow J."/>
            <person name="Markowitz V."/>
            <person name="Eisen J.A."/>
            <person name="Hugenholtz P."/>
            <person name="Kyrpides N.C."/>
            <person name="Klenk H.P."/>
        </authorList>
    </citation>
    <scope>NUCLEOTIDE SEQUENCE [LARGE SCALE GENOMIC DNA]</scope>
    <source>
        <strain evidence="3">DSM 14365 / CIP 107738 / JCM 11303 / AJ 13395 / SMP-2</strain>
    </source>
</reference>
<protein>
    <recommendedName>
        <fullName evidence="4">Lipoprotein</fullName>
    </recommendedName>
</protein>
<dbReference type="AlphaFoldDB" id="D0LKS4"/>
<proteinExistence type="predicted"/>
<keyword evidence="3" id="KW-1185">Reference proteome</keyword>
<feature type="region of interest" description="Disordered" evidence="1">
    <location>
        <begin position="150"/>
        <end position="175"/>
    </location>
</feature>
<evidence type="ECO:0008006" key="4">
    <source>
        <dbReference type="Google" id="ProtNLM"/>
    </source>
</evidence>
<dbReference type="HOGENOM" id="CLU_815776_0_0_7"/>
<name>D0LKS4_HALO1</name>
<evidence type="ECO:0000313" key="2">
    <source>
        <dbReference type="EMBL" id="ACY16644.1"/>
    </source>
</evidence>
<evidence type="ECO:0000256" key="1">
    <source>
        <dbReference type="SAM" id="MobiDB-lite"/>
    </source>
</evidence>
<organism evidence="2 3">
    <name type="scientific">Haliangium ochraceum (strain DSM 14365 / JCM 11303 / SMP-2)</name>
    <dbReference type="NCBI Taxonomy" id="502025"/>
    <lineage>
        <taxon>Bacteria</taxon>
        <taxon>Pseudomonadati</taxon>
        <taxon>Myxococcota</taxon>
        <taxon>Polyangia</taxon>
        <taxon>Haliangiales</taxon>
        <taxon>Kofleriaceae</taxon>
        <taxon>Haliangium</taxon>
    </lineage>
</organism>
<gene>
    <name evidence="2" type="ordered locus">Hoch_4146</name>
</gene>
<dbReference type="KEGG" id="hoh:Hoch_4146"/>
<dbReference type="EMBL" id="CP001804">
    <property type="protein sequence ID" value="ACY16644.1"/>
    <property type="molecule type" value="Genomic_DNA"/>
</dbReference>
<dbReference type="STRING" id="502025.Hoch_4146"/>
<sequence length="340" mass="36681">MSRSPASSPLGARARALRIALPCTVLALAIAAAGCDEIPFAPQSLVEKPRILAISVDPPVVPIDLSDPEAGDTEVTLTALVVAPDGKDSGVDPERALAFDIRWRACNPWWPVYEPSRDCPADEALALEAVDGDTWQGQAKLDLRALLAAFPPPDGPPTGEQPGGEMPGETPGQEEELPCEYDYQYLSATVVVEIDIDGRRLVGLQRLRVTDAEVSRRSPEIGGLMLGIDMHEPGESASYRPGAVQVMSVWMDRESLDPVCIDTLEGERKIVEEPVDFRAYVTAGELDEDAGDIFYTNEIEDADLLDWRAPSGGDAAVWMVARDSDGGVSFARFPLVPDED</sequence>
<dbReference type="Proteomes" id="UP000001880">
    <property type="component" value="Chromosome"/>
</dbReference>
<evidence type="ECO:0000313" key="3">
    <source>
        <dbReference type="Proteomes" id="UP000001880"/>
    </source>
</evidence>